<organism evidence="1 2">
    <name type="scientific">Aureobasidium melanogenum (strain CBS 110374)</name>
    <name type="common">Aureobasidium pullulans var. melanogenum</name>
    <dbReference type="NCBI Taxonomy" id="1043003"/>
    <lineage>
        <taxon>Eukaryota</taxon>
        <taxon>Fungi</taxon>
        <taxon>Dikarya</taxon>
        <taxon>Ascomycota</taxon>
        <taxon>Pezizomycotina</taxon>
        <taxon>Dothideomycetes</taxon>
        <taxon>Dothideomycetidae</taxon>
        <taxon>Dothideales</taxon>
        <taxon>Saccotheciaceae</taxon>
        <taxon>Aureobasidium</taxon>
    </lineage>
</organism>
<dbReference type="AlphaFoldDB" id="A0A074W1F7"/>
<evidence type="ECO:0000313" key="1">
    <source>
        <dbReference type="EMBL" id="KEQ63747.1"/>
    </source>
</evidence>
<reference evidence="1 2" key="1">
    <citation type="journal article" date="2014" name="BMC Genomics">
        <title>Genome sequencing of four Aureobasidium pullulans varieties: biotechnological potential, stress tolerance, and description of new species.</title>
        <authorList>
            <person name="Gostin Ar C."/>
            <person name="Ohm R.A."/>
            <person name="Kogej T."/>
            <person name="Sonjak S."/>
            <person name="Turk M."/>
            <person name="Zajc J."/>
            <person name="Zalar P."/>
            <person name="Grube M."/>
            <person name="Sun H."/>
            <person name="Han J."/>
            <person name="Sharma A."/>
            <person name="Chiniquy J."/>
            <person name="Ngan C.Y."/>
            <person name="Lipzen A."/>
            <person name="Barry K."/>
            <person name="Grigoriev I.V."/>
            <person name="Gunde-Cimerman N."/>
        </authorList>
    </citation>
    <scope>NUCLEOTIDE SEQUENCE [LARGE SCALE GENOMIC DNA]</scope>
    <source>
        <strain evidence="1 2">CBS 110374</strain>
    </source>
</reference>
<keyword evidence="2" id="KW-1185">Reference proteome</keyword>
<protein>
    <submittedName>
        <fullName evidence="1">Uncharacterized protein</fullName>
    </submittedName>
</protein>
<dbReference type="GeneID" id="63917915"/>
<dbReference type="RefSeq" id="XP_040880770.1">
    <property type="nucleotide sequence ID" value="XM_041024542.1"/>
</dbReference>
<name>A0A074W1F7_AURM1</name>
<proteinExistence type="predicted"/>
<gene>
    <name evidence="1" type="ORF">M437DRAFT_65071</name>
</gene>
<dbReference type="HOGENOM" id="CLU_2183424_0_0_1"/>
<dbReference type="EMBL" id="KL584830">
    <property type="protein sequence ID" value="KEQ63747.1"/>
    <property type="molecule type" value="Genomic_DNA"/>
</dbReference>
<dbReference type="Proteomes" id="UP000030672">
    <property type="component" value="Unassembled WGS sequence"/>
</dbReference>
<evidence type="ECO:0000313" key="2">
    <source>
        <dbReference type="Proteomes" id="UP000030672"/>
    </source>
</evidence>
<dbReference type="STRING" id="1043003.A0A074W1F7"/>
<accession>A0A074W1F7</accession>
<sequence>MSDNESTGESPVKADKKAVVFTEKEEMVLKAAWRCLKSGPPEIDMEKLMKAAGFNTMKTTSNTWGVIKKKLFTDVDGDPLPTAPTQARRQGQEGCCYSHALEEAHQEGC</sequence>